<dbReference type="GO" id="GO:0005634">
    <property type="term" value="C:nucleus"/>
    <property type="evidence" value="ECO:0007669"/>
    <property type="project" value="UniProtKB-SubCell"/>
</dbReference>
<dbReference type="Pfam" id="PF04082">
    <property type="entry name" value="Fungal_trans"/>
    <property type="match status" value="1"/>
</dbReference>
<feature type="compositionally biased region" description="Low complexity" evidence="8">
    <location>
        <begin position="269"/>
        <end position="282"/>
    </location>
</feature>
<feature type="compositionally biased region" description="Low complexity" evidence="8">
    <location>
        <begin position="8"/>
        <end position="22"/>
    </location>
</feature>
<feature type="compositionally biased region" description="Polar residues" evidence="8">
    <location>
        <begin position="985"/>
        <end position="1001"/>
    </location>
</feature>
<evidence type="ECO:0000256" key="3">
    <source>
        <dbReference type="ARBA" id="ARBA00022833"/>
    </source>
</evidence>
<dbReference type="GeneID" id="90070953"/>
<evidence type="ECO:0000313" key="11">
    <source>
        <dbReference type="Proteomes" id="UP001360560"/>
    </source>
</evidence>
<evidence type="ECO:0000256" key="8">
    <source>
        <dbReference type="SAM" id="MobiDB-lite"/>
    </source>
</evidence>
<dbReference type="PANTHER" id="PTHR31845">
    <property type="entry name" value="FINGER DOMAIN PROTEIN, PUTATIVE-RELATED"/>
    <property type="match status" value="1"/>
</dbReference>
<dbReference type="Gene3D" id="4.10.240.10">
    <property type="entry name" value="Zn(2)-C6 fungal-type DNA-binding domain"/>
    <property type="match status" value="1"/>
</dbReference>
<dbReference type="GO" id="GO:0000976">
    <property type="term" value="F:transcription cis-regulatory region binding"/>
    <property type="evidence" value="ECO:0007669"/>
    <property type="project" value="TreeGrafter"/>
</dbReference>
<keyword evidence="4" id="KW-0805">Transcription regulation</keyword>
<dbReference type="InterPro" id="IPR007219">
    <property type="entry name" value="XnlR_reg_dom"/>
</dbReference>
<dbReference type="SUPFAM" id="SSF57701">
    <property type="entry name" value="Zn2/Cys6 DNA-binding domain"/>
    <property type="match status" value="1"/>
</dbReference>
<accession>A0AAV5QE66</accession>
<dbReference type="FunFam" id="4.10.240.10:FF:000003">
    <property type="entry name" value="C6 transcription factor (Leu3)"/>
    <property type="match status" value="1"/>
</dbReference>
<keyword evidence="6" id="KW-0804">Transcription</keyword>
<evidence type="ECO:0000256" key="2">
    <source>
        <dbReference type="ARBA" id="ARBA00022723"/>
    </source>
</evidence>
<feature type="region of interest" description="Disordered" evidence="8">
    <location>
        <begin position="1"/>
        <end position="65"/>
    </location>
</feature>
<dbReference type="CDD" id="cd00067">
    <property type="entry name" value="GAL4"/>
    <property type="match status" value="1"/>
</dbReference>
<dbReference type="SMART" id="SM00066">
    <property type="entry name" value="GAL4"/>
    <property type="match status" value="1"/>
</dbReference>
<evidence type="ECO:0000256" key="5">
    <source>
        <dbReference type="ARBA" id="ARBA00023125"/>
    </source>
</evidence>
<evidence type="ECO:0000256" key="7">
    <source>
        <dbReference type="ARBA" id="ARBA00023242"/>
    </source>
</evidence>
<organism evidence="10 11">
    <name type="scientific">Saccharomycopsis crataegensis</name>
    <dbReference type="NCBI Taxonomy" id="43959"/>
    <lineage>
        <taxon>Eukaryota</taxon>
        <taxon>Fungi</taxon>
        <taxon>Dikarya</taxon>
        <taxon>Ascomycota</taxon>
        <taxon>Saccharomycotina</taxon>
        <taxon>Saccharomycetes</taxon>
        <taxon>Saccharomycopsidaceae</taxon>
        <taxon>Saccharomycopsis</taxon>
    </lineage>
</organism>
<feature type="compositionally biased region" description="Low complexity" evidence="8">
    <location>
        <begin position="222"/>
        <end position="241"/>
    </location>
</feature>
<dbReference type="GO" id="GO:0001216">
    <property type="term" value="F:DNA-binding transcription activator activity"/>
    <property type="evidence" value="ECO:0007669"/>
    <property type="project" value="UniProtKB-ARBA"/>
</dbReference>
<feature type="compositionally biased region" description="Polar residues" evidence="8">
    <location>
        <begin position="283"/>
        <end position="299"/>
    </location>
</feature>
<dbReference type="PROSITE" id="PS00463">
    <property type="entry name" value="ZN2_CY6_FUNGAL_1"/>
    <property type="match status" value="1"/>
</dbReference>
<keyword evidence="5" id="KW-0238">DNA-binding</keyword>
<evidence type="ECO:0000313" key="10">
    <source>
        <dbReference type="EMBL" id="GMM32974.1"/>
    </source>
</evidence>
<feature type="compositionally biased region" description="Low complexity" evidence="8">
    <location>
        <begin position="865"/>
        <end position="903"/>
    </location>
</feature>
<dbReference type="GO" id="GO:0000981">
    <property type="term" value="F:DNA-binding transcription factor activity, RNA polymerase II-specific"/>
    <property type="evidence" value="ECO:0007669"/>
    <property type="project" value="InterPro"/>
</dbReference>
<feature type="domain" description="Zn(2)-C6 fungal-type" evidence="9">
    <location>
        <begin position="64"/>
        <end position="97"/>
    </location>
</feature>
<sequence>MNIAPATSKPQSQQQQNQQPHQQPKKRKSEPSGDSKRKKQNTTVKTEDGKSSIPHSSGHRPVTSCTHCRQHKIKCNASENYPKPCQRCERMGLNCEIDPQFRPKKGSQIQTLRNDVDELKAKLELLHKNESFIAKALLSRRTLVSGGGASSSPSIGSPTNNEKLEKILQQANQNGNSPVQMISPVGMSRSLSDSSQIYVRPNQYPPIIAKTFLKRDPQLLQSKSVSSSPDNSSNPANSRSPELLNDSAPSNDDNGRNLPPYLQESFRGNSASPVNSKSPSSAGQTLLTESNANQPPLVTNIKTPNIKEFILGDVRLPLSKAVELHARFVHDYLPFLPILTSNSAIELYSQSQLLFWTVCLTACLSDPDPTLYNQLASLIKQLAIETCWIRTPRSTHIVQSLLILSCWPLPNQKVLDDCSYRFVGLAKNLGFQLGLHRGKFISEFSRTQVSLVNAEKWRTRTWLLVFFSEQLWASILGLPPCIQTDYLVENARLDQTLPKNFRCLVCLSIFQSKLVNIMGSSVTSPDGLMTAKNRAGSLNILIRELERLVFKLQIDDPITEMYYLYVKLLVCAFAFLPETPTEDQTKYVTIAYHSATRIVTIFSKLVEVKQLSEYPIYVRHSVTYACFTLFKLHLTPLLLDKYIDSARQSIVTVHRLFRNMLAAWKDVDNDISRTAKVLEKLNYVLITQPSIFFEGEGIIKSNRSHLSNSLFYDLVSCIHEARRRNIAVEQARLNGLPIPDFSSKSDASERIFEELPMRKMVPLPFYNQITRDNFKTISSTSPNGTTITTLVPTQTAMSNAQADAVANGLSGPTNINGIPLPLLEATGSINASPLLSKESPLPVADSKETVPTNYEKLILPIFQNNSNSDTSSLNNSETPGSGNSKAGNSNKSGKINSGIINKKVGNVGDDKSVSGDDISYIASRNPVNNTIINPINPINNSYSMESSNVNSLFDFKGNAAGQPVGSGQNVGRQSITKIANRQSVNNTRNPNQVNSESNNIEPQMGTIDSGKSRAMNNNSPNGTSSTTGRTNNSNFFGEFLQQQSNWTESTDDFLGWFDVNMSPEF</sequence>
<keyword evidence="11" id="KW-1185">Reference proteome</keyword>
<keyword evidence="2" id="KW-0479">Metal-binding</keyword>
<keyword evidence="7" id="KW-0539">Nucleus</keyword>
<dbReference type="PANTHER" id="PTHR31845:SF6">
    <property type="entry name" value="TRANSCRIPTION FACTOR SEF1-RELATED"/>
    <property type="match status" value="1"/>
</dbReference>
<evidence type="ECO:0000256" key="4">
    <source>
        <dbReference type="ARBA" id="ARBA00023015"/>
    </source>
</evidence>
<dbReference type="CDD" id="cd12148">
    <property type="entry name" value="fungal_TF_MHR"/>
    <property type="match status" value="1"/>
</dbReference>
<dbReference type="InterPro" id="IPR036864">
    <property type="entry name" value="Zn2-C6_fun-type_DNA-bd_sf"/>
</dbReference>
<reference evidence="10 11" key="1">
    <citation type="journal article" date="2023" name="Elife">
        <title>Identification of key yeast species and microbe-microbe interactions impacting larval growth of Drosophila in the wild.</title>
        <authorList>
            <person name="Mure A."/>
            <person name="Sugiura Y."/>
            <person name="Maeda R."/>
            <person name="Honda K."/>
            <person name="Sakurai N."/>
            <person name="Takahashi Y."/>
            <person name="Watada M."/>
            <person name="Katoh T."/>
            <person name="Gotoh A."/>
            <person name="Gotoh Y."/>
            <person name="Taniguchi I."/>
            <person name="Nakamura K."/>
            <person name="Hayashi T."/>
            <person name="Katayama T."/>
            <person name="Uemura T."/>
            <person name="Hattori Y."/>
        </authorList>
    </citation>
    <scope>NUCLEOTIDE SEQUENCE [LARGE SCALE GENOMIC DNA]</scope>
    <source>
        <strain evidence="10 11">SC-9</strain>
    </source>
</reference>
<name>A0AAV5QE66_9ASCO</name>
<dbReference type="AlphaFoldDB" id="A0AAV5QE66"/>
<dbReference type="PROSITE" id="PS50048">
    <property type="entry name" value="ZN2_CY6_FUNGAL_2"/>
    <property type="match status" value="1"/>
</dbReference>
<dbReference type="GO" id="GO:0008270">
    <property type="term" value="F:zinc ion binding"/>
    <property type="evidence" value="ECO:0007669"/>
    <property type="project" value="InterPro"/>
</dbReference>
<dbReference type="RefSeq" id="XP_064849974.1">
    <property type="nucleotide sequence ID" value="XM_064993902.1"/>
</dbReference>
<protein>
    <submittedName>
        <fullName evidence="10">Sef1 protein</fullName>
    </submittedName>
</protein>
<keyword evidence="3" id="KW-0862">Zinc</keyword>
<evidence type="ECO:0000256" key="1">
    <source>
        <dbReference type="ARBA" id="ARBA00004123"/>
    </source>
</evidence>
<evidence type="ECO:0000259" key="9">
    <source>
        <dbReference type="PROSITE" id="PS50048"/>
    </source>
</evidence>
<dbReference type="GO" id="GO:0006351">
    <property type="term" value="P:DNA-templated transcription"/>
    <property type="evidence" value="ECO:0007669"/>
    <property type="project" value="InterPro"/>
</dbReference>
<dbReference type="EMBL" id="BTFZ01000001">
    <property type="protein sequence ID" value="GMM32974.1"/>
    <property type="molecule type" value="Genomic_DNA"/>
</dbReference>
<evidence type="ECO:0000256" key="6">
    <source>
        <dbReference type="ARBA" id="ARBA00023163"/>
    </source>
</evidence>
<dbReference type="Pfam" id="PF00172">
    <property type="entry name" value="Zn_clus"/>
    <property type="match status" value="1"/>
</dbReference>
<gene>
    <name evidence="10" type="ORF">DASC09_002990</name>
</gene>
<feature type="region of interest" description="Disordered" evidence="8">
    <location>
        <begin position="221"/>
        <end position="299"/>
    </location>
</feature>
<feature type="compositionally biased region" description="Low complexity" evidence="8">
    <location>
        <begin position="1016"/>
        <end position="1034"/>
    </location>
</feature>
<dbReference type="InterPro" id="IPR001138">
    <property type="entry name" value="Zn2Cys6_DnaBD"/>
</dbReference>
<dbReference type="InterPro" id="IPR051089">
    <property type="entry name" value="prtT"/>
</dbReference>
<feature type="region of interest" description="Disordered" evidence="8">
    <location>
        <begin position="865"/>
        <end position="908"/>
    </location>
</feature>
<feature type="region of interest" description="Disordered" evidence="8">
    <location>
        <begin position="985"/>
        <end position="1034"/>
    </location>
</feature>
<dbReference type="Proteomes" id="UP001360560">
    <property type="component" value="Unassembled WGS sequence"/>
</dbReference>
<comment type="subcellular location">
    <subcellularLocation>
        <location evidence="1">Nucleus</location>
    </subcellularLocation>
</comment>
<proteinExistence type="predicted"/>
<comment type="caution">
    <text evidence="10">The sequence shown here is derived from an EMBL/GenBank/DDBJ whole genome shotgun (WGS) entry which is preliminary data.</text>
</comment>